<feature type="signal peptide" evidence="1">
    <location>
        <begin position="1"/>
        <end position="21"/>
    </location>
</feature>
<evidence type="ECO:0000256" key="1">
    <source>
        <dbReference type="SAM" id="SignalP"/>
    </source>
</evidence>
<dbReference type="OrthoDB" id="5385235at2"/>
<proteinExistence type="predicted"/>
<dbReference type="EMBL" id="JABFJV010000416">
    <property type="protein sequence ID" value="NOK39109.1"/>
    <property type="molecule type" value="Genomic_DNA"/>
</dbReference>
<reference evidence="2 3" key="1">
    <citation type="submission" date="2020-05" db="EMBL/GenBank/DDBJ databases">
        <authorList>
            <person name="Whitworth D."/>
        </authorList>
    </citation>
    <scope>NUCLEOTIDE SEQUENCE [LARGE SCALE GENOMIC DNA]</scope>
    <source>
        <strain evidence="2 3">AB043B</strain>
    </source>
</reference>
<dbReference type="AlphaFoldDB" id="A0A7Y4KU98"/>
<name>A0A7Y4KU98_9BACT</name>
<feature type="chain" id="PRO_5031503010" description="Lipoprotein" evidence="1">
    <location>
        <begin position="22"/>
        <end position="406"/>
    </location>
</feature>
<evidence type="ECO:0008006" key="4">
    <source>
        <dbReference type="Google" id="ProtNLM"/>
    </source>
</evidence>
<accession>A0A7Y4KU98</accession>
<dbReference type="Proteomes" id="UP000563426">
    <property type="component" value="Unassembled WGS sequence"/>
</dbReference>
<evidence type="ECO:0000313" key="2">
    <source>
        <dbReference type="EMBL" id="NOK39109.1"/>
    </source>
</evidence>
<comment type="caution">
    <text evidence="2">The sequence shown here is derived from an EMBL/GenBank/DDBJ whole genome shotgun (WGS) entry which is preliminary data.</text>
</comment>
<organism evidence="2 3">
    <name type="scientific">Corallococcus exercitus</name>
    <dbReference type="NCBI Taxonomy" id="2316736"/>
    <lineage>
        <taxon>Bacteria</taxon>
        <taxon>Pseudomonadati</taxon>
        <taxon>Myxococcota</taxon>
        <taxon>Myxococcia</taxon>
        <taxon>Myxococcales</taxon>
        <taxon>Cystobacterineae</taxon>
        <taxon>Myxococcaceae</taxon>
        <taxon>Corallococcus</taxon>
    </lineage>
</organism>
<sequence length="406" mass="42953">MKQRGVGLLLLGLLCAGCATSRVVRLDTGAGAPIVYTPPRSVDPIPIPEDGFREVLLQLVLEMRFPLQAEQQPRSRLRLASWGPASSEQKLDPTEWCSRQETPTECLSLLDDGFSFLDVSARRRLALSFAWDGVWDGVQGAVAEVVNPLMLRAMISTAMAAYMALLVMPEPITKLVAIALTTYVIAYVGLETFVQLVRGWERLSDEAERAVTLEELEDAGHRFGKVMGTSGARVLILALTAALGGGASNVAAKGPMLPGFARAALAAETNAGLRLTAAASGAVRSISLAEGVLTIGVAPTAVAAAAWEGAGNPLPSGGSGGVASVYDGVKNAPGYPSGFKAVQNGTTRNTVSNKALLEKLREVEPGNWVKVYKDGWVGSEKVSLHYFESASGKVFDFKVKPGWSNL</sequence>
<protein>
    <recommendedName>
        <fullName evidence="4">Lipoprotein</fullName>
    </recommendedName>
</protein>
<dbReference type="RefSeq" id="WP_147442231.1">
    <property type="nucleotide sequence ID" value="NZ_JABFJV010000416.1"/>
</dbReference>
<evidence type="ECO:0000313" key="3">
    <source>
        <dbReference type="Proteomes" id="UP000563426"/>
    </source>
</evidence>
<keyword evidence="1" id="KW-0732">Signal</keyword>
<keyword evidence="3" id="KW-1185">Reference proteome</keyword>
<gene>
    <name evidence="2" type="ORF">HMI49_38620</name>
</gene>